<protein>
    <recommendedName>
        <fullName evidence="2">C2H2-type domain-containing protein</fullName>
    </recommendedName>
</protein>
<reference evidence="3" key="1">
    <citation type="journal article" date="2021" name="IMA Fungus">
        <title>Genomic characterization of three marine fungi, including Emericellopsis atlantica sp. nov. with signatures of a generalist lifestyle and marine biomass degradation.</title>
        <authorList>
            <person name="Hagestad O.C."/>
            <person name="Hou L."/>
            <person name="Andersen J.H."/>
            <person name="Hansen E.H."/>
            <person name="Altermark B."/>
            <person name="Li C."/>
            <person name="Kuhnert E."/>
            <person name="Cox R.J."/>
            <person name="Crous P.W."/>
            <person name="Spatafora J.W."/>
            <person name="Lail K."/>
            <person name="Amirebrahimi M."/>
            <person name="Lipzen A."/>
            <person name="Pangilinan J."/>
            <person name="Andreopoulos W."/>
            <person name="Hayes R.D."/>
            <person name="Ng V."/>
            <person name="Grigoriev I.V."/>
            <person name="Jackson S.A."/>
            <person name="Sutton T.D.S."/>
            <person name="Dobson A.D.W."/>
            <person name="Rama T."/>
        </authorList>
    </citation>
    <scope>NUCLEOTIDE SEQUENCE</scope>
    <source>
        <strain evidence="3">TRa018bII</strain>
    </source>
</reference>
<dbReference type="InterPro" id="IPR013087">
    <property type="entry name" value="Znf_C2H2_type"/>
</dbReference>
<organism evidence="3 4">
    <name type="scientific">Amylocarpus encephaloides</name>
    <dbReference type="NCBI Taxonomy" id="45428"/>
    <lineage>
        <taxon>Eukaryota</taxon>
        <taxon>Fungi</taxon>
        <taxon>Dikarya</taxon>
        <taxon>Ascomycota</taxon>
        <taxon>Pezizomycotina</taxon>
        <taxon>Leotiomycetes</taxon>
        <taxon>Helotiales</taxon>
        <taxon>Helotiales incertae sedis</taxon>
        <taxon>Amylocarpus</taxon>
    </lineage>
</organism>
<keyword evidence="1" id="KW-0862">Zinc</keyword>
<sequence>REHLYRKNYSKFQCQRCKRNFESRLALDSHAECHLACAPRARRPEDGFTFEIYEALHSKKKAFHGQTEEEK</sequence>
<evidence type="ECO:0000259" key="2">
    <source>
        <dbReference type="PROSITE" id="PS50157"/>
    </source>
</evidence>
<dbReference type="EMBL" id="MU252290">
    <property type="protein sequence ID" value="KAG9227978.1"/>
    <property type="molecule type" value="Genomic_DNA"/>
</dbReference>
<dbReference type="Proteomes" id="UP000824998">
    <property type="component" value="Unassembled WGS sequence"/>
</dbReference>
<dbReference type="AlphaFoldDB" id="A0A9P7Y4Z5"/>
<keyword evidence="4" id="KW-1185">Reference proteome</keyword>
<proteinExistence type="predicted"/>
<keyword evidence="1" id="KW-0479">Metal-binding</keyword>
<evidence type="ECO:0000313" key="4">
    <source>
        <dbReference type="Proteomes" id="UP000824998"/>
    </source>
</evidence>
<name>A0A9P7Y4Z5_9HELO</name>
<dbReference type="GO" id="GO:0008270">
    <property type="term" value="F:zinc ion binding"/>
    <property type="evidence" value="ECO:0007669"/>
    <property type="project" value="UniProtKB-KW"/>
</dbReference>
<dbReference type="PROSITE" id="PS50157">
    <property type="entry name" value="ZINC_FINGER_C2H2_2"/>
    <property type="match status" value="1"/>
</dbReference>
<dbReference type="PROSITE" id="PS00028">
    <property type="entry name" value="ZINC_FINGER_C2H2_1"/>
    <property type="match status" value="1"/>
</dbReference>
<feature type="domain" description="C2H2-type" evidence="2">
    <location>
        <begin position="12"/>
        <end position="39"/>
    </location>
</feature>
<gene>
    <name evidence="3" type="ORF">BJ875DRAFT_390350</name>
</gene>
<evidence type="ECO:0000313" key="3">
    <source>
        <dbReference type="EMBL" id="KAG9227978.1"/>
    </source>
</evidence>
<keyword evidence="1" id="KW-0863">Zinc-finger</keyword>
<dbReference type="OrthoDB" id="3554413at2759"/>
<accession>A0A9P7Y4Z5</accession>
<comment type="caution">
    <text evidence="3">The sequence shown here is derived from an EMBL/GenBank/DDBJ whole genome shotgun (WGS) entry which is preliminary data.</text>
</comment>
<feature type="non-terminal residue" evidence="3">
    <location>
        <position position="1"/>
    </location>
</feature>
<evidence type="ECO:0000256" key="1">
    <source>
        <dbReference type="PROSITE-ProRule" id="PRU00042"/>
    </source>
</evidence>